<dbReference type="RefSeq" id="WP_111961322.1">
    <property type="nucleotide sequence ID" value="NZ_JHUK01000003.1"/>
</dbReference>
<keyword evidence="3" id="KW-1185">Reference proteome</keyword>
<dbReference type="Pfam" id="PF12811">
    <property type="entry name" value="BaxI_1"/>
    <property type="match status" value="1"/>
</dbReference>
<sequence>MYNKNNFKNKNNFIIERFKNGWKIRSVKDSDQSSTCSVKSIAFKTFLLFCLSFLSCIFTHLIFNYWINKTVISKITKLYYIKRIMVCCIVAQIAISIATFFSSLKHQKKISISMSIIDGISIYFFFYLLNYHFYNVGQACCLAIVATAILFMSVHLIYKLNIIKVNRYKWRMILFACAFTLILTELIASWVLKISYKHPLYLFLIGGSLFFASITLLRDFDDMNTLVSYQIHKDHEWIIALGFYLNIIYIFINIIRLLMATGFLKERES</sequence>
<evidence type="ECO:0000313" key="2">
    <source>
        <dbReference type="EMBL" id="RAM57792.1"/>
    </source>
</evidence>
<dbReference type="InterPro" id="IPR010539">
    <property type="entry name" value="BaxI_1-like"/>
</dbReference>
<reference evidence="2 3" key="1">
    <citation type="submission" date="2014-04" db="EMBL/GenBank/DDBJ databases">
        <title>Genome study of Napier grass stunt phytoplasma.</title>
        <authorList>
            <person name="Kawicha P."/>
            <person name="Dickinson M."/>
            <person name="Hodgetts J."/>
        </authorList>
    </citation>
    <scope>NUCLEOTIDE SEQUENCE [LARGE SCALE GENOMIC DNA]</scope>
    <source>
        <strain evidence="2 3">NGS-S10</strain>
    </source>
</reference>
<keyword evidence="1" id="KW-1133">Transmembrane helix</keyword>
<feature type="transmembrane region" description="Helical" evidence="1">
    <location>
        <begin position="79"/>
        <end position="100"/>
    </location>
</feature>
<evidence type="ECO:0008006" key="4">
    <source>
        <dbReference type="Google" id="ProtNLM"/>
    </source>
</evidence>
<evidence type="ECO:0000313" key="3">
    <source>
        <dbReference type="Proteomes" id="UP000249343"/>
    </source>
</evidence>
<evidence type="ECO:0000256" key="1">
    <source>
        <dbReference type="SAM" id="Phobius"/>
    </source>
</evidence>
<feature type="transmembrane region" description="Helical" evidence="1">
    <location>
        <begin position="198"/>
        <end position="217"/>
    </location>
</feature>
<proteinExistence type="predicted"/>
<dbReference type="Proteomes" id="UP000249343">
    <property type="component" value="Unassembled WGS sequence"/>
</dbReference>
<gene>
    <name evidence="2" type="ORF">DH96_01685</name>
</gene>
<dbReference type="EMBL" id="JHUK01000003">
    <property type="protein sequence ID" value="RAM57792.1"/>
    <property type="molecule type" value="Genomic_DNA"/>
</dbReference>
<dbReference type="AlphaFoldDB" id="A0A328IHR4"/>
<comment type="caution">
    <text evidence="2">The sequence shown here is derived from an EMBL/GenBank/DDBJ whole genome shotgun (WGS) entry which is preliminary data.</text>
</comment>
<feature type="transmembrane region" description="Helical" evidence="1">
    <location>
        <begin position="237"/>
        <end position="259"/>
    </location>
</feature>
<feature type="transmembrane region" description="Helical" evidence="1">
    <location>
        <begin position="170"/>
        <end position="192"/>
    </location>
</feature>
<keyword evidence="1" id="KW-0812">Transmembrane</keyword>
<keyword evidence="1" id="KW-0472">Membrane</keyword>
<feature type="transmembrane region" description="Helical" evidence="1">
    <location>
        <begin position="112"/>
        <end position="130"/>
    </location>
</feature>
<feature type="transmembrane region" description="Helical" evidence="1">
    <location>
        <begin position="136"/>
        <end position="158"/>
    </location>
</feature>
<feature type="transmembrane region" description="Helical" evidence="1">
    <location>
        <begin position="46"/>
        <end position="67"/>
    </location>
</feature>
<organism evidence="2 3">
    <name type="scientific">Candidatus Phytoplasma oryzae</name>
    <dbReference type="NCBI Taxonomy" id="203274"/>
    <lineage>
        <taxon>Bacteria</taxon>
        <taxon>Bacillati</taxon>
        <taxon>Mycoplasmatota</taxon>
        <taxon>Mollicutes</taxon>
        <taxon>Acholeplasmatales</taxon>
        <taxon>Acholeplasmataceae</taxon>
        <taxon>Candidatus Phytoplasma</taxon>
        <taxon>16SrXI (Rice yellow dwarf group)</taxon>
    </lineage>
</organism>
<accession>A0A328IHR4</accession>
<protein>
    <recommendedName>
        <fullName evidence="4">Inhibitor of apoptosis-promoting Bax1 family protein</fullName>
    </recommendedName>
</protein>
<name>A0A328IHR4_9MOLU</name>